<reference evidence="10 11" key="1">
    <citation type="journal article" date="2020" name="Front. Microbiol.">
        <title>Single-cell genomics of novel Actinobacteria with the Wood-Ljungdahl pathway discovered in a serpentinizing system.</title>
        <authorList>
            <person name="Merino N."/>
            <person name="Kawai M."/>
            <person name="Boyd E.S."/>
            <person name="Colman D.R."/>
            <person name="McGlynn S.E."/>
            <person name="Nealson K.H."/>
            <person name="Kurokawa K."/>
            <person name="Hongoh Y."/>
        </authorList>
    </citation>
    <scope>NUCLEOTIDE SEQUENCE [LARGE SCALE GENOMIC DNA]</scope>
    <source>
        <strain evidence="10 11">S33</strain>
    </source>
</reference>
<name>A0A6V8P7G0_9ACTN</name>
<evidence type="ECO:0000313" key="10">
    <source>
        <dbReference type="EMBL" id="GFP27574.1"/>
    </source>
</evidence>
<comment type="caution">
    <text evidence="10">The sequence shown here is derived from an EMBL/GenBank/DDBJ whole genome shotgun (WGS) entry which is preliminary data.</text>
</comment>
<dbReference type="Gene3D" id="3.30.9.10">
    <property type="entry name" value="D-Amino Acid Oxidase, subunit A, domain 2"/>
    <property type="match status" value="1"/>
</dbReference>
<dbReference type="InterPro" id="IPR031656">
    <property type="entry name" value="DAO_C"/>
</dbReference>
<keyword evidence="7" id="KW-0812">Transmembrane</keyword>
<evidence type="ECO:0000259" key="9">
    <source>
        <dbReference type="Pfam" id="PF16901"/>
    </source>
</evidence>
<organism evidence="10 11">
    <name type="scientific">Candidatus Hakubella thermalkaliphila</name>
    <dbReference type="NCBI Taxonomy" id="2754717"/>
    <lineage>
        <taxon>Bacteria</taxon>
        <taxon>Bacillati</taxon>
        <taxon>Actinomycetota</taxon>
        <taxon>Actinomycetota incertae sedis</taxon>
        <taxon>Candidatus Hakubellales</taxon>
        <taxon>Candidatus Hakubellaceae</taxon>
        <taxon>Candidatus Hakubella</taxon>
    </lineage>
</organism>
<dbReference type="InterPro" id="IPR038299">
    <property type="entry name" value="DAO_C_sf"/>
</dbReference>
<dbReference type="RefSeq" id="WP_176233370.1">
    <property type="nucleotide sequence ID" value="NZ_BLRY01000045.1"/>
</dbReference>
<dbReference type="GO" id="GO:0004368">
    <property type="term" value="F:glycerol-3-phosphate dehydrogenase (quinone) activity"/>
    <property type="evidence" value="ECO:0007669"/>
    <property type="project" value="InterPro"/>
</dbReference>
<dbReference type="Proteomes" id="UP000591948">
    <property type="component" value="Unassembled WGS sequence"/>
</dbReference>
<gene>
    <name evidence="10" type="ORF">HKBW3S33_00986</name>
</gene>
<comment type="similarity">
    <text evidence="2">Belongs to the FAD-dependent glycerol-3-phosphate dehydrogenase family.</text>
</comment>
<evidence type="ECO:0000256" key="6">
    <source>
        <dbReference type="ARBA" id="ARBA00023002"/>
    </source>
</evidence>
<evidence type="ECO:0000256" key="4">
    <source>
        <dbReference type="ARBA" id="ARBA00022798"/>
    </source>
</evidence>
<keyword evidence="5" id="KW-0274">FAD</keyword>
<keyword evidence="4" id="KW-0319">Glycerol metabolism</keyword>
<protein>
    <submittedName>
        <fullName evidence="10">Glycerol-3-phosphate dehydrogenase</fullName>
    </submittedName>
</protein>
<dbReference type="InterPro" id="IPR000447">
    <property type="entry name" value="G3P_DH_FAD-dep"/>
</dbReference>
<dbReference type="EMBL" id="BLRY01000045">
    <property type="protein sequence ID" value="GFP27574.1"/>
    <property type="molecule type" value="Genomic_DNA"/>
</dbReference>
<sequence length="606" mass="67897">MWETSWRDKIWSKLEQPWDILIIGGGITGAGILREAARLGLRVLLVERRDFGWGTSSRSSKLVHGGLRYLKEGKIGLTRASVRERDRLLEEGAGLIDPMGFLLPTYKGDRPGRWTYQTGLAIYDLLALQWTHQYYSPQDFEMLAPHLAQKGLKGGLCYGDAQTDDARLVLRLIQEAATEGGVAINYVAAQELLFDETGQKATGARLQDMEQNRNANAYARVVINATGAWADALRRQMNASSRLRPLRGSHLIFPAWRLPVAQAISFLHPIDRRPVFIFPWEGITLVGTTDLDHDQPLDNEPRISAREVAYLMAAVEAGFPSLRLTLDDVLATFSGVRPVINTGQIDPSKESRDHVIWEERGLLTVTGGKLTTFRLIALDALKATRRYVPNMPPAASAAPVLNPAIMPEINHPDKTLRRRLMGHYGKDASALIAAAFPGELEPIPGTKTLWAELRWAARAEGVVHLDDLLLRRVRLGLLLPEGGKAFLPAIRAICQPELGWDDAKWQKEESAYLALWNACYSLPAPENIPDWRTMLAQAKTSREAKQIKQRRALVPRTLWAAAAITKLALAIAALFFWRRRKQKKTNIKAARLRLRRRCQPAFQIQN</sequence>
<feature type="transmembrane region" description="Helical" evidence="7">
    <location>
        <begin position="558"/>
        <end position="577"/>
    </location>
</feature>
<dbReference type="Gene3D" id="3.50.50.60">
    <property type="entry name" value="FAD/NAD(P)-binding domain"/>
    <property type="match status" value="1"/>
</dbReference>
<evidence type="ECO:0000259" key="8">
    <source>
        <dbReference type="Pfam" id="PF01266"/>
    </source>
</evidence>
<dbReference type="GO" id="GO:0006071">
    <property type="term" value="P:glycerol metabolic process"/>
    <property type="evidence" value="ECO:0007669"/>
    <property type="project" value="UniProtKB-KW"/>
</dbReference>
<comment type="cofactor">
    <cofactor evidence="1">
        <name>FAD</name>
        <dbReference type="ChEBI" id="CHEBI:57692"/>
    </cofactor>
</comment>
<evidence type="ECO:0000256" key="5">
    <source>
        <dbReference type="ARBA" id="ARBA00022827"/>
    </source>
</evidence>
<keyword evidence="11" id="KW-1185">Reference proteome</keyword>
<keyword evidence="3" id="KW-0285">Flavoprotein</keyword>
<dbReference type="PANTHER" id="PTHR11985:SF35">
    <property type="entry name" value="ANAEROBIC GLYCEROL-3-PHOSPHATE DEHYDROGENASE SUBUNIT A"/>
    <property type="match status" value="1"/>
</dbReference>
<feature type="domain" description="Alpha-glycerophosphate oxidase C-terminal" evidence="9">
    <location>
        <begin position="416"/>
        <end position="504"/>
    </location>
</feature>
<dbReference type="Pfam" id="PF01266">
    <property type="entry name" value="DAO"/>
    <property type="match status" value="1"/>
</dbReference>
<dbReference type="PRINTS" id="PR01001">
    <property type="entry name" value="FADG3PDH"/>
</dbReference>
<feature type="domain" description="FAD dependent oxidoreductase" evidence="8">
    <location>
        <begin position="19"/>
        <end position="372"/>
    </location>
</feature>
<evidence type="ECO:0000256" key="2">
    <source>
        <dbReference type="ARBA" id="ARBA00007330"/>
    </source>
</evidence>
<keyword evidence="7" id="KW-0472">Membrane</keyword>
<keyword evidence="7" id="KW-1133">Transmembrane helix</keyword>
<dbReference type="Gene3D" id="1.10.8.870">
    <property type="entry name" value="Alpha-glycerophosphate oxidase, cap domain"/>
    <property type="match status" value="1"/>
</dbReference>
<accession>A0A6V8P7G0</accession>
<dbReference type="InterPro" id="IPR036188">
    <property type="entry name" value="FAD/NAD-bd_sf"/>
</dbReference>
<dbReference type="Pfam" id="PF16901">
    <property type="entry name" value="DAO_C"/>
    <property type="match status" value="1"/>
</dbReference>
<proteinExistence type="inferred from homology"/>
<evidence type="ECO:0000256" key="3">
    <source>
        <dbReference type="ARBA" id="ARBA00022630"/>
    </source>
</evidence>
<evidence type="ECO:0000313" key="11">
    <source>
        <dbReference type="Proteomes" id="UP000591948"/>
    </source>
</evidence>
<dbReference type="PANTHER" id="PTHR11985">
    <property type="entry name" value="GLYCEROL-3-PHOSPHATE DEHYDROGENASE"/>
    <property type="match status" value="1"/>
</dbReference>
<dbReference type="AlphaFoldDB" id="A0A6V8P7G0"/>
<evidence type="ECO:0000256" key="7">
    <source>
        <dbReference type="SAM" id="Phobius"/>
    </source>
</evidence>
<dbReference type="GO" id="GO:0046168">
    <property type="term" value="P:glycerol-3-phosphate catabolic process"/>
    <property type="evidence" value="ECO:0007669"/>
    <property type="project" value="TreeGrafter"/>
</dbReference>
<keyword evidence="6" id="KW-0560">Oxidoreductase</keyword>
<dbReference type="InterPro" id="IPR006076">
    <property type="entry name" value="FAD-dep_OxRdtase"/>
</dbReference>
<dbReference type="SUPFAM" id="SSF51905">
    <property type="entry name" value="FAD/NAD(P)-binding domain"/>
    <property type="match status" value="1"/>
</dbReference>
<evidence type="ECO:0000256" key="1">
    <source>
        <dbReference type="ARBA" id="ARBA00001974"/>
    </source>
</evidence>